<dbReference type="InterPro" id="IPR036390">
    <property type="entry name" value="WH_DNA-bd_sf"/>
</dbReference>
<organism evidence="6 7">
    <name type="scientific">Scytonema hofmannii PCC 7110</name>
    <dbReference type="NCBI Taxonomy" id="128403"/>
    <lineage>
        <taxon>Bacteria</taxon>
        <taxon>Bacillati</taxon>
        <taxon>Cyanobacteriota</taxon>
        <taxon>Cyanophyceae</taxon>
        <taxon>Nostocales</taxon>
        <taxon>Scytonemataceae</taxon>
        <taxon>Scytonema</taxon>
    </lineage>
</organism>
<dbReference type="Proteomes" id="UP000076925">
    <property type="component" value="Unassembled WGS sequence"/>
</dbReference>
<dbReference type="SUPFAM" id="SSF46785">
    <property type="entry name" value="Winged helix' DNA-binding domain"/>
    <property type="match status" value="1"/>
</dbReference>
<evidence type="ECO:0000313" key="6">
    <source>
        <dbReference type="EMBL" id="KYC42372.1"/>
    </source>
</evidence>
<name>A0A139XCM8_9CYAN</name>
<keyword evidence="7" id="KW-1185">Reference proteome</keyword>
<dbReference type="CDD" id="cd08414">
    <property type="entry name" value="PBP2_LTTR_aromatics_like"/>
    <property type="match status" value="1"/>
</dbReference>
<keyword evidence="4" id="KW-0804">Transcription</keyword>
<keyword evidence="3" id="KW-0238">DNA-binding</keyword>
<evidence type="ECO:0000313" key="7">
    <source>
        <dbReference type="Proteomes" id="UP000076925"/>
    </source>
</evidence>
<gene>
    <name evidence="6" type="ORF">WA1_20605</name>
</gene>
<proteinExistence type="inferred from homology"/>
<dbReference type="GO" id="GO:0003677">
    <property type="term" value="F:DNA binding"/>
    <property type="evidence" value="ECO:0007669"/>
    <property type="project" value="UniProtKB-KW"/>
</dbReference>
<evidence type="ECO:0000256" key="1">
    <source>
        <dbReference type="ARBA" id="ARBA00009437"/>
    </source>
</evidence>
<accession>A0A139XCM8</accession>
<comment type="caution">
    <text evidence="6">The sequence shown here is derived from an EMBL/GenBank/DDBJ whole genome shotgun (WGS) entry which is preliminary data.</text>
</comment>
<dbReference type="EMBL" id="ANNX02000020">
    <property type="protein sequence ID" value="KYC42372.1"/>
    <property type="molecule type" value="Genomic_DNA"/>
</dbReference>
<evidence type="ECO:0000256" key="3">
    <source>
        <dbReference type="ARBA" id="ARBA00023125"/>
    </source>
</evidence>
<protein>
    <submittedName>
        <fullName evidence="6">LysR family transcriptional regulator</fullName>
    </submittedName>
</protein>
<sequence length="298" mass="33660">MELRHLRYFVVIAEELHFGRAAERLHMTQQPLSQQIRQLEAEIGVLLFHRTKRRVQLTEAGKAFLEEARQILHKASQAVEMARQVARGENGRLTVGFSGFATYSLLPKVLRIFRERFPLVELELEEMTSSAQVQALQNRQIHLGLMIPPIPDTELVQEPILREPLVVILPETHPLATQSELKLSALANESFILVSRHLEPGYYDLCISLFQQAGFSPKVFQKASQKQTILGLVSAGMGVSLAPASIRNIHRTGVVYTTLSSLNVEVELVAVWRQDDTSTVLQTFVRVLREIIAQIEVK</sequence>
<dbReference type="InterPro" id="IPR036388">
    <property type="entry name" value="WH-like_DNA-bd_sf"/>
</dbReference>
<dbReference type="Pfam" id="PF00126">
    <property type="entry name" value="HTH_1"/>
    <property type="match status" value="1"/>
</dbReference>
<dbReference type="RefSeq" id="WP_017741653.1">
    <property type="nucleotide sequence ID" value="NZ_KQ976354.1"/>
</dbReference>
<dbReference type="GO" id="GO:0003700">
    <property type="term" value="F:DNA-binding transcription factor activity"/>
    <property type="evidence" value="ECO:0007669"/>
    <property type="project" value="InterPro"/>
</dbReference>
<evidence type="ECO:0000256" key="4">
    <source>
        <dbReference type="ARBA" id="ARBA00023163"/>
    </source>
</evidence>
<dbReference type="PANTHER" id="PTHR30346:SF0">
    <property type="entry name" value="HCA OPERON TRANSCRIPTIONAL ACTIVATOR HCAR"/>
    <property type="match status" value="1"/>
</dbReference>
<evidence type="ECO:0000259" key="5">
    <source>
        <dbReference type="PROSITE" id="PS50931"/>
    </source>
</evidence>
<dbReference type="InterPro" id="IPR005119">
    <property type="entry name" value="LysR_subst-bd"/>
</dbReference>
<dbReference type="FunFam" id="1.10.10.10:FF:000001">
    <property type="entry name" value="LysR family transcriptional regulator"/>
    <property type="match status" value="1"/>
</dbReference>
<dbReference type="GO" id="GO:0032993">
    <property type="term" value="C:protein-DNA complex"/>
    <property type="evidence" value="ECO:0007669"/>
    <property type="project" value="TreeGrafter"/>
</dbReference>
<feature type="domain" description="HTH lysR-type" evidence="5">
    <location>
        <begin position="1"/>
        <end position="58"/>
    </location>
</feature>
<dbReference type="Gene3D" id="3.40.190.10">
    <property type="entry name" value="Periplasmic binding protein-like II"/>
    <property type="match status" value="2"/>
</dbReference>
<dbReference type="InterPro" id="IPR000847">
    <property type="entry name" value="LysR_HTH_N"/>
</dbReference>
<dbReference type="AlphaFoldDB" id="A0A139XCM8"/>
<dbReference type="PRINTS" id="PR00039">
    <property type="entry name" value="HTHLYSR"/>
</dbReference>
<keyword evidence="2" id="KW-0805">Transcription regulation</keyword>
<dbReference type="Gene3D" id="1.10.10.10">
    <property type="entry name" value="Winged helix-like DNA-binding domain superfamily/Winged helix DNA-binding domain"/>
    <property type="match status" value="1"/>
</dbReference>
<dbReference type="OrthoDB" id="9803735at2"/>
<dbReference type="STRING" id="128403.WA1_20605"/>
<comment type="similarity">
    <text evidence="1">Belongs to the LysR transcriptional regulatory family.</text>
</comment>
<reference evidence="6 7" key="1">
    <citation type="journal article" date="2013" name="Genome Biol. Evol.">
        <title>Genomes of Stigonematalean cyanobacteria (subsection V) and the evolution of oxygenic photosynthesis from prokaryotes to plastids.</title>
        <authorList>
            <person name="Dagan T."/>
            <person name="Roettger M."/>
            <person name="Stucken K."/>
            <person name="Landan G."/>
            <person name="Koch R."/>
            <person name="Major P."/>
            <person name="Gould S.B."/>
            <person name="Goremykin V.V."/>
            <person name="Rippka R."/>
            <person name="Tandeau de Marsac N."/>
            <person name="Gugger M."/>
            <person name="Lockhart P.J."/>
            <person name="Allen J.F."/>
            <person name="Brune I."/>
            <person name="Maus I."/>
            <person name="Puhler A."/>
            <person name="Martin W.F."/>
        </authorList>
    </citation>
    <scope>NUCLEOTIDE SEQUENCE [LARGE SCALE GENOMIC DNA]</scope>
    <source>
        <strain evidence="6 7">PCC 7110</strain>
    </source>
</reference>
<dbReference type="SUPFAM" id="SSF53850">
    <property type="entry name" value="Periplasmic binding protein-like II"/>
    <property type="match status" value="1"/>
</dbReference>
<evidence type="ECO:0000256" key="2">
    <source>
        <dbReference type="ARBA" id="ARBA00023015"/>
    </source>
</evidence>
<dbReference type="PROSITE" id="PS50931">
    <property type="entry name" value="HTH_LYSR"/>
    <property type="match status" value="1"/>
</dbReference>
<dbReference type="PANTHER" id="PTHR30346">
    <property type="entry name" value="TRANSCRIPTIONAL DUAL REGULATOR HCAR-RELATED"/>
    <property type="match status" value="1"/>
</dbReference>
<dbReference type="Pfam" id="PF03466">
    <property type="entry name" value="LysR_substrate"/>
    <property type="match status" value="1"/>
</dbReference>